<evidence type="ECO:0000313" key="1">
    <source>
        <dbReference type="EMBL" id="EAY32006.1"/>
    </source>
</evidence>
<dbReference type="EMBL" id="AAWS01000001">
    <property type="protein sequence ID" value="EAY32006.1"/>
    <property type="molecule type" value="Genomic_DNA"/>
</dbReference>
<keyword evidence="1" id="KW-0808">Transferase</keyword>
<dbReference type="SUPFAM" id="SSF53448">
    <property type="entry name" value="Nucleotide-diphospho-sugar transferases"/>
    <property type="match status" value="1"/>
</dbReference>
<evidence type="ECO:0000313" key="2">
    <source>
        <dbReference type="Proteomes" id="UP000004095"/>
    </source>
</evidence>
<keyword evidence="2" id="KW-1185">Reference proteome</keyword>
<dbReference type="GO" id="GO:0032259">
    <property type="term" value="P:methylation"/>
    <property type="evidence" value="ECO:0007669"/>
    <property type="project" value="UniProtKB-KW"/>
</dbReference>
<accession>A1ZCK4</accession>
<name>A1ZCK4_MICM2</name>
<keyword evidence="1" id="KW-0489">Methyltransferase</keyword>
<dbReference type="GO" id="GO:0008168">
    <property type="term" value="F:methyltransferase activity"/>
    <property type="evidence" value="ECO:0007669"/>
    <property type="project" value="UniProtKB-KW"/>
</dbReference>
<proteinExistence type="predicted"/>
<dbReference type="InterPro" id="IPR029044">
    <property type="entry name" value="Nucleotide-diphossugar_trans"/>
</dbReference>
<dbReference type="eggNOG" id="COG1216">
    <property type="taxonomic scope" value="Bacteria"/>
</dbReference>
<dbReference type="Proteomes" id="UP000004095">
    <property type="component" value="Unassembled WGS sequence"/>
</dbReference>
<protein>
    <submittedName>
        <fullName evidence="1">Methyltransferase FkbM</fullName>
    </submittedName>
</protein>
<gene>
    <name evidence="1" type="ORF">M23134_02035</name>
</gene>
<dbReference type="AlphaFoldDB" id="A1ZCK4"/>
<sequence length="320" mass="37884">MLNTPVLLIIFKRLDTTRQVLEKIREVKPKQLFIAADGARPNVDAEARKCEETRNIINEIDWECDVQTLFQDKNLGCGLGPVTAITWFFEHVEQGIILEDDCLPDASFFHFCEELLNRYKHDTRMMHIAGTNHHMGKKFGDASYYFSRINPCWGWATWRRAWKHFDYEMKLFPKFRDENKMYDVFHTPEVAEFKIKKFETGYQNIVKGVWDYQWQFAFLTQSGMAIMPNKNMVKNIGFDQDATHTFEVNSKYQENIHLEQLDFPLTHPEFTIIDHRADDNLYFEWYKAPPSSKMERLKAKIPAPLKKIMKTLLLKNKHSN</sequence>
<organism evidence="1 2">
    <name type="scientific">Microscilla marina ATCC 23134</name>
    <dbReference type="NCBI Taxonomy" id="313606"/>
    <lineage>
        <taxon>Bacteria</taxon>
        <taxon>Pseudomonadati</taxon>
        <taxon>Bacteroidota</taxon>
        <taxon>Cytophagia</taxon>
        <taxon>Cytophagales</taxon>
        <taxon>Microscillaceae</taxon>
        <taxon>Microscilla</taxon>
    </lineage>
</organism>
<dbReference type="RefSeq" id="WP_002692897.1">
    <property type="nucleotide sequence ID" value="NZ_AAWS01000001.1"/>
</dbReference>
<reference evidence="1 2" key="1">
    <citation type="submission" date="2007-01" db="EMBL/GenBank/DDBJ databases">
        <authorList>
            <person name="Haygood M."/>
            <person name="Podell S."/>
            <person name="Anderson C."/>
            <person name="Hopkinson B."/>
            <person name="Roe K."/>
            <person name="Barbeau K."/>
            <person name="Gaasterland T."/>
            <person name="Ferriera S."/>
            <person name="Johnson J."/>
            <person name="Kravitz S."/>
            <person name="Beeson K."/>
            <person name="Sutton G."/>
            <person name="Rogers Y.-H."/>
            <person name="Friedman R."/>
            <person name="Frazier M."/>
            <person name="Venter J.C."/>
        </authorList>
    </citation>
    <scope>NUCLEOTIDE SEQUENCE [LARGE SCALE GENOMIC DNA]</scope>
    <source>
        <strain evidence="1 2">ATCC 23134</strain>
    </source>
</reference>
<dbReference type="Gene3D" id="3.90.550.10">
    <property type="entry name" value="Spore Coat Polysaccharide Biosynthesis Protein SpsA, Chain A"/>
    <property type="match status" value="1"/>
</dbReference>
<comment type="caution">
    <text evidence="1">The sequence shown here is derived from an EMBL/GenBank/DDBJ whole genome shotgun (WGS) entry which is preliminary data.</text>
</comment>